<keyword evidence="2" id="KW-1185">Reference proteome</keyword>
<dbReference type="OrthoDB" id="2366928at2759"/>
<evidence type="ECO:0000313" key="1">
    <source>
        <dbReference type="EMBL" id="KAF9963030.1"/>
    </source>
</evidence>
<proteinExistence type="predicted"/>
<reference evidence="1" key="1">
    <citation type="journal article" date="2020" name="Fungal Divers.">
        <title>Resolving the Mortierellaceae phylogeny through synthesis of multi-gene phylogenetics and phylogenomics.</title>
        <authorList>
            <person name="Vandepol N."/>
            <person name="Liber J."/>
            <person name="Desiro A."/>
            <person name="Na H."/>
            <person name="Kennedy M."/>
            <person name="Barry K."/>
            <person name="Grigoriev I.V."/>
            <person name="Miller A.N."/>
            <person name="O'Donnell K."/>
            <person name="Stajich J.E."/>
            <person name="Bonito G."/>
        </authorList>
    </citation>
    <scope>NUCLEOTIDE SEQUENCE</scope>
    <source>
        <strain evidence="1">MES-2147</strain>
    </source>
</reference>
<dbReference type="Gene3D" id="3.80.10.10">
    <property type="entry name" value="Ribonuclease Inhibitor"/>
    <property type="match status" value="1"/>
</dbReference>
<organism evidence="1 2">
    <name type="scientific">Modicella reniformis</name>
    <dbReference type="NCBI Taxonomy" id="1440133"/>
    <lineage>
        <taxon>Eukaryota</taxon>
        <taxon>Fungi</taxon>
        <taxon>Fungi incertae sedis</taxon>
        <taxon>Mucoromycota</taxon>
        <taxon>Mortierellomycotina</taxon>
        <taxon>Mortierellomycetes</taxon>
        <taxon>Mortierellales</taxon>
        <taxon>Mortierellaceae</taxon>
        <taxon>Modicella</taxon>
    </lineage>
</organism>
<dbReference type="InterPro" id="IPR032675">
    <property type="entry name" value="LRR_dom_sf"/>
</dbReference>
<accession>A0A9P6M2G4</accession>
<sequence length="632" mass="72584">METLQNRARMDLISSIQKMTEVRELSLLELHIESLDDFQRFLWPVLQNTTMLTSLRLKKCHRLEELYVDCDVHLSRPRLIIVLYPEPSNNDLDYNYNGHNLNPKAGQLQKNILPKGIRLKRLHLRDVLFQKSTLRAILDAASDLHELMIQTPAILQPLTTHPAPTNIGGGTSSTDIEYSGEDWVSCDKLEFFQDIGMQYQQLTSLHFTRAHHRYTEAQIRTILASFPKASRWSLVWRDLPDGILRDLNSCVGYNPHALQGMSMNASPRAYSNHLTSLEIVPSADWTPRWGSALHEFLCSSPLLEHLRAGSIAYYVENLDLNGLLPKQDDCYTLIEDEDDDVDNDQVGLCDFARNDLSKNTPSNTDAIPRKVWACRKLKTLHLEFTRRRHLQHYNALRSAYTTTASSNSSSTSHSARTSSRSPTIILENSPRLSRIVYGYIARFCPRLQDLLIRGYRLNMTLQGGFCLLTRLRELRKVAISQYDCQFKEKDILPWIVKRRSSITAAQRLQWSTMYAGWWKLTHAKELRVSVTPHPVVNNADVDGVEKLGELTDVIDVLKEIAAPSMSSSPSQGGQVSIWADQTDHIWPNLECIRIVYGNRIKPKTKDVFLKTLLQKYRPEAELQWISWLEQYF</sequence>
<gene>
    <name evidence="1" type="ORF">BGZ65_006401</name>
</gene>
<name>A0A9P6M2G4_9FUNG</name>
<dbReference type="EMBL" id="JAAAHW010006330">
    <property type="protein sequence ID" value="KAF9963030.1"/>
    <property type="molecule type" value="Genomic_DNA"/>
</dbReference>
<comment type="caution">
    <text evidence="1">The sequence shown here is derived from an EMBL/GenBank/DDBJ whole genome shotgun (WGS) entry which is preliminary data.</text>
</comment>
<evidence type="ECO:0000313" key="2">
    <source>
        <dbReference type="Proteomes" id="UP000749646"/>
    </source>
</evidence>
<dbReference type="AlphaFoldDB" id="A0A9P6M2G4"/>
<protein>
    <submittedName>
        <fullName evidence="1">Uncharacterized protein</fullName>
    </submittedName>
</protein>
<dbReference type="Proteomes" id="UP000749646">
    <property type="component" value="Unassembled WGS sequence"/>
</dbReference>